<dbReference type="Gene3D" id="1.10.12.10">
    <property type="entry name" value="Lyase 2-enoyl-coa Hydratase, Chain A, domain 2"/>
    <property type="match status" value="1"/>
</dbReference>
<keyword evidence="4" id="KW-0413">Isomerase</keyword>
<dbReference type="PANTHER" id="PTHR43684">
    <property type="match status" value="1"/>
</dbReference>
<keyword evidence="3" id="KW-0576">Peroxisome</keyword>
<evidence type="ECO:0000313" key="12">
    <source>
        <dbReference type="Proteomes" id="UP000284767"/>
    </source>
</evidence>
<dbReference type="GO" id="GO:0004165">
    <property type="term" value="F:delta(3)-delta(2)-enoyl-CoA isomerase activity"/>
    <property type="evidence" value="ECO:0007669"/>
    <property type="project" value="UniProtKB-ARBA"/>
</dbReference>
<dbReference type="Proteomes" id="UP000045039">
    <property type="component" value="Unassembled WGS sequence"/>
</dbReference>
<comment type="similarity">
    <text evidence="2">Belongs to the enoyl-CoA hydratase/isomerase family.</text>
</comment>
<dbReference type="SUPFAM" id="SSF52096">
    <property type="entry name" value="ClpP/crotonase"/>
    <property type="match status" value="1"/>
</dbReference>
<reference evidence="9" key="1">
    <citation type="submission" date="2015-06" db="EMBL/GenBank/DDBJ databases">
        <authorList>
            <person name="Radhakrishnan Rajesh"/>
            <person name="Underwood Anthony"/>
            <person name="Al-Shahib Ali"/>
        </authorList>
    </citation>
    <scope>NUCLEOTIDE SEQUENCE [LARGE SCALE GENOMIC DNA]</scope>
    <source>
        <strain evidence="9">P19_London_7_VIM_2_05_10</strain>
    </source>
</reference>
<dbReference type="Proteomes" id="UP000194857">
    <property type="component" value="Unassembled WGS sequence"/>
</dbReference>
<dbReference type="GO" id="GO:0004300">
    <property type="term" value="F:enoyl-CoA hydratase activity"/>
    <property type="evidence" value="ECO:0007669"/>
    <property type="project" value="UniProtKB-EC"/>
</dbReference>
<dbReference type="EMBL" id="CVVU01000011">
    <property type="protein sequence ID" value="CRN94056.1"/>
    <property type="molecule type" value="Genomic_DNA"/>
</dbReference>
<dbReference type="eggNOG" id="COG1024">
    <property type="taxonomic scope" value="Bacteria"/>
</dbReference>
<dbReference type="RefSeq" id="WP_003101155.1">
    <property type="nucleotide sequence ID" value="NZ_AP014839.1"/>
</dbReference>
<proteinExistence type="inferred from homology"/>
<dbReference type="CDD" id="cd06558">
    <property type="entry name" value="crotonase-like"/>
    <property type="match status" value="1"/>
</dbReference>
<dbReference type="InterPro" id="IPR029045">
    <property type="entry name" value="ClpP/crotonase-like_dom_sf"/>
</dbReference>
<sequence length="257" mass="28151">MSELIRVEREAGLLTLRLDRQDKKNALTRAMYSRMAEALLEAQADTAVRVVLITGGDACFTSGNDILDFLEQPPSLRDSPVGRFMSALLEFPKPVIAAVNGPAVGIGTTLLLHCDLVFVGRNARLKMPFVNLGLTPEFGSSLILPRMLGHARAAELLMLGQDFSGEQAAAWGLANAALEDGATVLEHARDAARRFLHLAPSAVVESKRLMKAPFIEELRRVIAEEGDIFSTRLRSPEAIEALSAFMHRRQPDFSRFA</sequence>
<evidence type="ECO:0000313" key="6">
    <source>
        <dbReference type="EMBL" id="OTI59463.1"/>
    </source>
</evidence>
<dbReference type="Proteomes" id="UP000253594">
    <property type="component" value="Unassembled WGS sequence"/>
</dbReference>
<dbReference type="InterPro" id="IPR051053">
    <property type="entry name" value="ECH/Chromodomain_protein"/>
</dbReference>
<evidence type="ECO:0000313" key="10">
    <source>
        <dbReference type="Proteomes" id="UP000194857"/>
    </source>
</evidence>
<gene>
    <name evidence="5" type="primary">paaF_1</name>
    <name evidence="6" type="ORF">CAZ10_21685</name>
    <name evidence="7" type="ORF">DT376_18295</name>
    <name evidence="8" type="ORF">IPC1295_15990</name>
    <name evidence="5" type="ORF">PAERUG_P19_London_7_VIM_2_05_10_00336</name>
</gene>
<name>A0A072ZE76_PSEAI</name>
<dbReference type="EMBL" id="QORE01000611">
    <property type="protein sequence ID" value="RCI73449.1"/>
    <property type="molecule type" value="Genomic_DNA"/>
</dbReference>
<dbReference type="EC" id="4.2.1.17" evidence="5 8"/>
<protein>
    <submittedName>
        <fullName evidence="5">2,3-dehydroadipyl-CoA hydratase</fullName>
    </submittedName>
    <submittedName>
        <fullName evidence="8">Enoyl-CoA hydratase</fullName>
        <ecNumber evidence="5 8">4.2.1.17</ecNumber>
    </submittedName>
</protein>
<dbReference type="AlphaFoldDB" id="A0A072ZE76"/>
<accession>A0A1S1C2M7</accession>
<dbReference type="PANTHER" id="PTHR43684:SF1">
    <property type="entry name" value="ENOYL-COA DELTA ISOMERASE 2"/>
    <property type="match status" value="1"/>
</dbReference>
<reference evidence="7 11" key="5">
    <citation type="submission" date="2018-07" db="EMBL/GenBank/DDBJ databases">
        <title>Mechanisms of high-level aminoglycoside resistance among Gram-negative pathogens in Brazil.</title>
        <authorList>
            <person name="Ballaben A.S."/>
            <person name="Darini A.L.C."/>
            <person name="Doi Y."/>
        </authorList>
    </citation>
    <scope>NUCLEOTIDE SEQUENCE [LARGE SCALE GENOMIC DNA]</scope>
    <source>
        <strain evidence="7 11">B2-305</strain>
    </source>
</reference>
<evidence type="ECO:0000313" key="8">
    <source>
        <dbReference type="EMBL" id="RPM15307.1"/>
    </source>
</evidence>
<reference evidence="6 10" key="3">
    <citation type="submission" date="2017-05" db="EMBL/GenBank/DDBJ databases">
        <authorList>
            <person name="Song R."/>
            <person name="Chenine A.L."/>
            <person name="Ruprecht R.M."/>
        </authorList>
    </citation>
    <scope>NUCLEOTIDE SEQUENCE [LARGE SCALE GENOMIC DNA]</scope>
    <source>
        <strain evidence="6 10">S567_C10_BS</strain>
    </source>
</reference>
<evidence type="ECO:0000256" key="4">
    <source>
        <dbReference type="ARBA" id="ARBA00023235"/>
    </source>
</evidence>
<dbReference type="Pfam" id="PF00378">
    <property type="entry name" value="ECH_1"/>
    <property type="match status" value="1"/>
</dbReference>
<organism evidence="8 12">
    <name type="scientific">Pseudomonas aeruginosa</name>
    <dbReference type="NCBI Taxonomy" id="287"/>
    <lineage>
        <taxon>Bacteria</taxon>
        <taxon>Pseudomonadati</taxon>
        <taxon>Pseudomonadota</taxon>
        <taxon>Gammaproteobacteria</taxon>
        <taxon>Pseudomonadales</taxon>
        <taxon>Pseudomonadaceae</taxon>
        <taxon>Pseudomonas</taxon>
    </lineage>
</organism>
<evidence type="ECO:0000313" key="9">
    <source>
        <dbReference type="Proteomes" id="UP000045039"/>
    </source>
</evidence>
<reference evidence="5" key="2">
    <citation type="submission" date="2015-06" db="EMBL/GenBank/DDBJ databases">
        <authorList>
            <person name="Radhakrishnan R."/>
            <person name="Underwood A."/>
            <person name="Al-Shahib A."/>
        </authorList>
    </citation>
    <scope>NUCLEOTIDE SEQUENCE</scope>
    <source>
        <strain evidence="5">P19_London_7_VIM_2_05_10</strain>
    </source>
</reference>
<dbReference type="InterPro" id="IPR001753">
    <property type="entry name" value="Enoyl-CoA_hydra/iso"/>
</dbReference>
<evidence type="ECO:0000256" key="2">
    <source>
        <dbReference type="ARBA" id="ARBA00005254"/>
    </source>
</evidence>
<dbReference type="Proteomes" id="UP000284767">
    <property type="component" value="Unassembled WGS sequence"/>
</dbReference>
<dbReference type="InterPro" id="IPR014748">
    <property type="entry name" value="Enoyl-CoA_hydra_C"/>
</dbReference>
<comment type="subcellular location">
    <subcellularLocation>
        <location evidence="1">Peroxisome</location>
    </subcellularLocation>
</comment>
<keyword evidence="8" id="KW-0456">Lyase</keyword>
<comment type="caution">
    <text evidence="8">The sequence shown here is derived from an EMBL/GenBank/DDBJ whole genome shotgun (WGS) entry which is preliminary data.</text>
</comment>
<reference evidence="8 12" key="4">
    <citation type="submission" date="2017-08" db="EMBL/GenBank/DDBJ databases">
        <authorList>
            <person name="Feschi L."/>
            <person name="Jeukens J."/>
            <person name="Emond-Rheault J.-G."/>
            <person name="Kukavica-Ibrulj I."/>
            <person name="Boyle B."/>
            <person name="Levesque R.C."/>
        </authorList>
    </citation>
    <scope>NUCLEOTIDE SEQUENCE [LARGE SCALE GENOMIC DNA]</scope>
    <source>
        <strain evidence="8 12">PA-W36</strain>
    </source>
</reference>
<evidence type="ECO:0000256" key="3">
    <source>
        <dbReference type="ARBA" id="ARBA00023140"/>
    </source>
</evidence>
<evidence type="ECO:0000313" key="7">
    <source>
        <dbReference type="EMBL" id="RCI73449.1"/>
    </source>
</evidence>
<accession>A0A072ZE76</accession>
<evidence type="ECO:0000313" key="11">
    <source>
        <dbReference type="Proteomes" id="UP000253594"/>
    </source>
</evidence>
<dbReference type="EMBL" id="NFFZ01000011">
    <property type="protein sequence ID" value="OTI59463.1"/>
    <property type="molecule type" value="Genomic_DNA"/>
</dbReference>
<evidence type="ECO:0000313" key="5">
    <source>
        <dbReference type="EMBL" id="CRN94056.1"/>
    </source>
</evidence>
<dbReference type="EMBL" id="NSNE01000008">
    <property type="protein sequence ID" value="RPM15307.1"/>
    <property type="molecule type" value="Genomic_DNA"/>
</dbReference>
<evidence type="ECO:0000256" key="1">
    <source>
        <dbReference type="ARBA" id="ARBA00004275"/>
    </source>
</evidence>
<dbReference type="Gene3D" id="3.90.226.10">
    <property type="entry name" value="2-enoyl-CoA Hydratase, Chain A, domain 1"/>
    <property type="match status" value="1"/>
</dbReference>
<reference evidence="8 12" key="6">
    <citation type="submission" date="2019-01" db="EMBL/GenBank/DDBJ databases">
        <title>The Pseudomonas aeruginosa pan-genome provides new insights on its population structure, horizontal gene transfer and pathogenicity.</title>
        <authorList>
            <person name="Freschi L."/>
            <person name="Vincent A.T."/>
            <person name="Jeukens J."/>
            <person name="Emond-Rheault J.-G."/>
            <person name="Kukavica-Ibrulj I."/>
            <person name="Dupont M.-J."/>
            <person name="Charette S.J."/>
            <person name="Boyle B."/>
            <person name="Levesque R.C."/>
        </authorList>
    </citation>
    <scope>NUCLEOTIDE SEQUENCE [LARGE SCALE GENOMIC DNA]</scope>
    <source>
        <strain evidence="8 12">PA-W36</strain>
    </source>
</reference>